<feature type="non-terminal residue" evidence="1">
    <location>
        <position position="419"/>
    </location>
</feature>
<dbReference type="HOGENOM" id="CLU_017712_1_0_1"/>
<dbReference type="RefSeq" id="XP_007869859.1">
    <property type="nucleotide sequence ID" value="XM_007871668.1"/>
</dbReference>
<dbReference type="KEGG" id="gtr:GLOTRDRAFT_22104"/>
<sequence>ICVLLDVFHFVARYTACIIGGTKNPLRAVVAQDISAAILKKGATKEAGASYWPKEDQEARITAAFDKWARHGGVWSAAASRVHAEQLSHIRKGCLARPREDIRTDGSRIESTHRGFNGLQRSFTSGLVMFAALCHDFVLRRNIRVASALKGPDVFVKSLFGSHHLHLVDRVAQLWNDLSSDKKVPKMANQVYDPLPRLQIVDSGERFGIVGSDYTATFGGFLKVKDEPEDELLDLTSEEARGRIEDIIQDLNIDPRLLNQPEDRTQEAPGAWLSHTALTEPGKKLTFKLEGQRADGKGMHNAFGCLTRALANSSSDKLSARLPLPDGSTKMTRSELLFSVSTGINIRSLTINNNEEFFLFMDMRAEEKWVSFQMTSKKWVLATEKYNKRLEEAARTPSKSNSPFIAKNPRALMQKLGEV</sequence>
<dbReference type="EMBL" id="KB469310">
    <property type="protein sequence ID" value="EPQ51434.1"/>
    <property type="molecule type" value="Genomic_DNA"/>
</dbReference>
<name>S7RFY5_GLOTA</name>
<dbReference type="OrthoDB" id="3260919at2759"/>
<feature type="non-terminal residue" evidence="1">
    <location>
        <position position="1"/>
    </location>
</feature>
<organism evidence="1 2">
    <name type="scientific">Gloeophyllum trabeum (strain ATCC 11539 / FP-39264 / Madison 617)</name>
    <name type="common">Brown rot fungus</name>
    <dbReference type="NCBI Taxonomy" id="670483"/>
    <lineage>
        <taxon>Eukaryota</taxon>
        <taxon>Fungi</taxon>
        <taxon>Dikarya</taxon>
        <taxon>Basidiomycota</taxon>
        <taxon>Agaricomycotina</taxon>
        <taxon>Agaricomycetes</taxon>
        <taxon>Gloeophyllales</taxon>
        <taxon>Gloeophyllaceae</taxon>
        <taxon>Gloeophyllum</taxon>
    </lineage>
</organism>
<reference evidence="1 2" key="1">
    <citation type="journal article" date="2012" name="Science">
        <title>The Paleozoic origin of enzymatic lignin decomposition reconstructed from 31 fungal genomes.</title>
        <authorList>
            <person name="Floudas D."/>
            <person name="Binder M."/>
            <person name="Riley R."/>
            <person name="Barry K."/>
            <person name="Blanchette R.A."/>
            <person name="Henrissat B."/>
            <person name="Martinez A.T."/>
            <person name="Otillar R."/>
            <person name="Spatafora J.W."/>
            <person name="Yadav J.S."/>
            <person name="Aerts A."/>
            <person name="Benoit I."/>
            <person name="Boyd A."/>
            <person name="Carlson A."/>
            <person name="Copeland A."/>
            <person name="Coutinho P.M."/>
            <person name="de Vries R.P."/>
            <person name="Ferreira P."/>
            <person name="Findley K."/>
            <person name="Foster B."/>
            <person name="Gaskell J."/>
            <person name="Glotzer D."/>
            <person name="Gorecki P."/>
            <person name="Heitman J."/>
            <person name="Hesse C."/>
            <person name="Hori C."/>
            <person name="Igarashi K."/>
            <person name="Jurgens J.A."/>
            <person name="Kallen N."/>
            <person name="Kersten P."/>
            <person name="Kohler A."/>
            <person name="Kuees U."/>
            <person name="Kumar T.K.A."/>
            <person name="Kuo A."/>
            <person name="LaButti K."/>
            <person name="Larrondo L.F."/>
            <person name="Lindquist E."/>
            <person name="Ling A."/>
            <person name="Lombard V."/>
            <person name="Lucas S."/>
            <person name="Lundell T."/>
            <person name="Martin R."/>
            <person name="McLaughlin D.J."/>
            <person name="Morgenstern I."/>
            <person name="Morin E."/>
            <person name="Murat C."/>
            <person name="Nagy L.G."/>
            <person name="Nolan M."/>
            <person name="Ohm R.A."/>
            <person name="Patyshakuliyeva A."/>
            <person name="Rokas A."/>
            <person name="Ruiz-Duenas F.J."/>
            <person name="Sabat G."/>
            <person name="Salamov A."/>
            <person name="Samejima M."/>
            <person name="Schmutz J."/>
            <person name="Slot J.C."/>
            <person name="St John F."/>
            <person name="Stenlid J."/>
            <person name="Sun H."/>
            <person name="Sun S."/>
            <person name="Syed K."/>
            <person name="Tsang A."/>
            <person name="Wiebenga A."/>
            <person name="Young D."/>
            <person name="Pisabarro A."/>
            <person name="Eastwood D.C."/>
            <person name="Martin F."/>
            <person name="Cullen D."/>
            <person name="Grigoriev I.V."/>
            <person name="Hibbett D.S."/>
        </authorList>
    </citation>
    <scope>NUCLEOTIDE SEQUENCE [LARGE SCALE GENOMIC DNA]</scope>
    <source>
        <strain evidence="1 2">ATCC 11539</strain>
    </source>
</reference>
<dbReference type="GeneID" id="19305062"/>
<evidence type="ECO:0000313" key="1">
    <source>
        <dbReference type="EMBL" id="EPQ51434.1"/>
    </source>
</evidence>
<dbReference type="AlphaFoldDB" id="S7RFY5"/>
<protein>
    <submittedName>
        <fullName evidence="1">Uncharacterized protein</fullName>
    </submittedName>
</protein>
<accession>S7RFY5</accession>
<dbReference type="OMA" id="RNIRIRF"/>
<proteinExistence type="predicted"/>
<dbReference type="eggNOG" id="ENOG502SM4C">
    <property type="taxonomic scope" value="Eukaryota"/>
</dbReference>
<dbReference type="Proteomes" id="UP000030669">
    <property type="component" value="Unassembled WGS sequence"/>
</dbReference>
<gene>
    <name evidence="1" type="ORF">GLOTRDRAFT_22104</name>
</gene>
<evidence type="ECO:0000313" key="2">
    <source>
        <dbReference type="Proteomes" id="UP000030669"/>
    </source>
</evidence>
<keyword evidence="2" id="KW-1185">Reference proteome</keyword>